<protein>
    <submittedName>
        <fullName evidence="1">Uncharacterized protein</fullName>
    </submittedName>
</protein>
<reference evidence="1" key="2">
    <citation type="submission" date="2025-08" db="UniProtKB">
        <authorList>
            <consortium name="Ensembl"/>
        </authorList>
    </citation>
    <scope>IDENTIFICATION</scope>
</reference>
<name>A0A8B9QZN6_ANAPL</name>
<accession>A0A8B9QZN6</accession>
<evidence type="ECO:0000313" key="1">
    <source>
        <dbReference type="Ensembl" id="ENSAPLP00020005329.1"/>
    </source>
</evidence>
<reference evidence="1" key="1">
    <citation type="submission" date="2019-08" db="EMBL/GenBank/DDBJ databases">
        <title>Three high-quality genomes provides insights into domestication of ducks.</title>
        <authorList>
            <person name="Hou Z.C."/>
            <person name="Zhu F."/>
            <person name="Yin Z.T."/>
            <person name="Zhang F."/>
        </authorList>
    </citation>
    <scope>NUCLEOTIDE SEQUENCE [LARGE SCALE GENOMIC DNA]</scope>
</reference>
<evidence type="ECO:0000313" key="2">
    <source>
        <dbReference type="Proteomes" id="UP000694400"/>
    </source>
</evidence>
<dbReference type="AlphaFoldDB" id="A0A8B9QZN6"/>
<proteinExistence type="predicted"/>
<sequence>MIPLTLYFIACQEILNYQIMTVMGSPLKSTMGLGNLKPRTTRSLLLPSLSFHQQQRELIFMQEHCFLFASCSSMSYTGPYIYDKYIFFFFIIRLYYSFLH</sequence>
<dbReference type="Ensembl" id="ENSAPLT00020005735.1">
    <property type="protein sequence ID" value="ENSAPLP00020005329.1"/>
    <property type="gene ID" value="ENSAPLG00020003919.1"/>
</dbReference>
<organism evidence="1 2">
    <name type="scientific">Anas platyrhynchos</name>
    <name type="common">Mallard</name>
    <name type="synonym">Anas boschas</name>
    <dbReference type="NCBI Taxonomy" id="8839"/>
    <lineage>
        <taxon>Eukaryota</taxon>
        <taxon>Metazoa</taxon>
        <taxon>Chordata</taxon>
        <taxon>Craniata</taxon>
        <taxon>Vertebrata</taxon>
        <taxon>Euteleostomi</taxon>
        <taxon>Archelosauria</taxon>
        <taxon>Archosauria</taxon>
        <taxon>Dinosauria</taxon>
        <taxon>Saurischia</taxon>
        <taxon>Theropoda</taxon>
        <taxon>Coelurosauria</taxon>
        <taxon>Aves</taxon>
        <taxon>Neognathae</taxon>
        <taxon>Galloanserae</taxon>
        <taxon>Anseriformes</taxon>
        <taxon>Anatidae</taxon>
        <taxon>Anatinae</taxon>
        <taxon>Anas</taxon>
    </lineage>
</organism>
<dbReference type="Proteomes" id="UP000694400">
    <property type="component" value="Chromosome 4"/>
</dbReference>
<reference evidence="1" key="3">
    <citation type="submission" date="2025-09" db="UniProtKB">
        <authorList>
            <consortium name="Ensembl"/>
        </authorList>
    </citation>
    <scope>IDENTIFICATION</scope>
</reference>